<evidence type="ECO:0000313" key="2">
    <source>
        <dbReference type="Proteomes" id="UP000094569"/>
    </source>
</evidence>
<gene>
    <name evidence="1" type="ORF">SI65_08796</name>
</gene>
<organism evidence="1 2">
    <name type="scientific">Aspergillus cristatus</name>
    <name type="common">Chinese Fuzhuan brick tea-fermentation fungus</name>
    <name type="synonym">Eurotium cristatum</name>
    <dbReference type="NCBI Taxonomy" id="573508"/>
    <lineage>
        <taxon>Eukaryota</taxon>
        <taxon>Fungi</taxon>
        <taxon>Dikarya</taxon>
        <taxon>Ascomycota</taxon>
        <taxon>Pezizomycotina</taxon>
        <taxon>Eurotiomycetes</taxon>
        <taxon>Eurotiomycetidae</taxon>
        <taxon>Eurotiales</taxon>
        <taxon>Aspergillaceae</taxon>
        <taxon>Aspergillus</taxon>
        <taxon>Aspergillus subgen. Aspergillus</taxon>
    </lineage>
</organism>
<keyword evidence="2" id="KW-1185">Reference proteome</keyword>
<comment type="caution">
    <text evidence="1">The sequence shown here is derived from an EMBL/GenBank/DDBJ whole genome shotgun (WGS) entry which is preliminary data.</text>
</comment>
<dbReference type="OrthoDB" id="10434038at2759"/>
<accession>A0A1E3B4Q2</accession>
<dbReference type="Proteomes" id="UP000094569">
    <property type="component" value="Unassembled WGS sequence"/>
</dbReference>
<sequence length="211" mass="23945">MTTILEQVQIQNNPVLDAMYAQQTAMMTAQTPEKMRATSTQVATRKQIKNKNQVNADCTCYENETVDYRSFIRKPEFIINMGSFTIRNPLHMTPEQSKSNLKHKVVRAKKIAKLARKDARKANKAAQKARAKSDKIHDSAVQTRKEIRDANEMAQTAWKSVDEADAAHARAMQWAAFVEREEEGVGESARGVRARARFAGDGAEYCDHRFR</sequence>
<dbReference type="EMBL" id="JXNT01000014">
    <property type="protein sequence ID" value="ODM15955.1"/>
    <property type="molecule type" value="Genomic_DNA"/>
</dbReference>
<proteinExistence type="predicted"/>
<dbReference type="VEuPathDB" id="FungiDB:SI65_08796"/>
<protein>
    <submittedName>
        <fullName evidence="1">Uncharacterized protein</fullName>
    </submittedName>
</protein>
<name>A0A1E3B4Q2_ASPCR</name>
<evidence type="ECO:0000313" key="1">
    <source>
        <dbReference type="EMBL" id="ODM15955.1"/>
    </source>
</evidence>
<reference evidence="1 2" key="1">
    <citation type="journal article" date="2016" name="BMC Genomics">
        <title>Comparative genomic and transcriptomic analyses of the Fuzhuan brick tea-fermentation fungus Aspergillus cristatus.</title>
        <authorList>
            <person name="Ge Y."/>
            <person name="Wang Y."/>
            <person name="Liu Y."/>
            <person name="Tan Y."/>
            <person name="Ren X."/>
            <person name="Zhang X."/>
            <person name="Hyde K.D."/>
            <person name="Liu Y."/>
            <person name="Liu Z."/>
        </authorList>
    </citation>
    <scope>NUCLEOTIDE SEQUENCE [LARGE SCALE GENOMIC DNA]</scope>
    <source>
        <strain evidence="1 2">GZAAS20.1005</strain>
    </source>
</reference>
<dbReference type="AlphaFoldDB" id="A0A1E3B4Q2"/>